<evidence type="ECO:0000256" key="2">
    <source>
        <dbReference type="SAM" id="Phobius"/>
    </source>
</evidence>
<feature type="transmembrane region" description="Helical" evidence="2">
    <location>
        <begin position="897"/>
        <end position="913"/>
    </location>
</feature>
<keyword evidence="2" id="KW-1133">Transmembrane helix</keyword>
<dbReference type="Pfam" id="PF13181">
    <property type="entry name" value="TPR_8"/>
    <property type="match status" value="1"/>
</dbReference>
<dbReference type="Gene3D" id="1.25.40.10">
    <property type="entry name" value="Tetratricopeptide repeat domain"/>
    <property type="match status" value="1"/>
</dbReference>
<dbReference type="InterPro" id="IPR019734">
    <property type="entry name" value="TPR_rpt"/>
</dbReference>
<dbReference type="PANTHER" id="PTHR10098">
    <property type="entry name" value="RAPSYN-RELATED"/>
    <property type="match status" value="1"/>
</dbReference>
<dbReference type="EMBL" id="JSVC01000004">
    <property type="protein sequence ID" value="KIC95794.1"/>
    <property type="molecule type" value="Genomic_DNA"/>
</dbReference>
<evidence type="ECO:0000313" key="4">
    <source>
        <dbReference type="EMBL" id="KIC95794.1"/>
    </source>
</evidence>
<dbReference type="SMART" id="SM00028">
    <property type="entry name" value="TPR"/>
    <property type="match status" value="5"/>
</dbReference>
<reference evidence="4 5" key="1">
    <citation type="submission" date="2014-11" db="EMBL/GenBank/DDBJ databases">
        <title>Genome sequence of Flavihumibacter solisilvae 3-3.</title>
        <authorList>
            <person name="Zhou G."/>
            <person name="Li M."/>
            <person name="Wang G."/>
        </authorList>
    </citation>
    <scope>NUCLEOTIDE SEQUENCE [LARGE SCALE GENOMIC DNA]</scope>
    <source>
        <strain evidence="4 5">3-3</strain>
    </source>
</reference>
<dbReference type="OrthoDB" id="9771112at2"/>
<keyword evidence="2" id="KW-0812">Transmembrane</keyword>
<protein>
    <recommendedName>
        <fullName evidence="3">CHAT domain-containing protein</fullName>
    </recommendedName>
</protein>
<name>A0A0C1IZ66_9BACT</name>
<dbReference type="PANTHER" id="PTHR10098:SF108">
    <property type="entry name" value="TETRATRICOPEPTIDE REPEAT PROTEIN 28"/>
    <property type="match status" value="1"/>
</dbReference>
<dbReference type="STRING" id="1349421.OI18_03925"/>
<dbReference type="PROSITE" id="PS50005">
    <property type="entry name" value="TPR"/>
    <property type="match status" value="1"/>
</dbReference>
<evidence type="ECO:0000256" key="1">
    <source>
        <dbReference type="PROSITE-ProRule" id="PRU00339"/>
    </source>
</evidence>
<comment type="caution">
    <text evidence="4">The sequence shown here is derived from an EMBL/GenBank/DDBJ whole genome shotgun (WGS) entry which is preliminary data.</text>
</comment>
<gene>
    <name evidence="4" type="ORF">OI18_03925</name>
</gene>
<evidence type="ECO:0000313" key="5">
    <source>
        <dbReference type="Proteomes" id="UP000031408"/>
    </source>
</evidence>
<dbReference type="AlphaFoldDB" id="A0A0C1IZ66"/>
<feature type="repeat" description="TPR" evidence="1">
    <location>
        <begin position="160"/>
        <end position="193"/>
    </location>
</feature>
<sequence length="928" mass="104265">MSRRVIWLLLFSFALVRGNSGKPADPANEWLSTYLRADKFFNSAEPTESTDSIALAGFEKVIRLLTTTGSRQKDSILFESQLKKGILLAVQDQTILSKEAYLQAAAVHRRSGSLSDSVLFRLFVYVGSSYYTLNNFDSANHYLIKAEALGRKFPGVTEKERLFNNLGALHFANGNYYLSKNYFEKALDLVKSTKPFDAAFARGLQSNIASANYKAGKYPEALTIYREIIGDNSADYIYYSICMNMGKAYQALGKYPEALSSFRRIDPNESPGVFNEIAAAHFELGNYDSTAYYLGRLEAMQKTKELNILDEGIYALYKSDLLIQKQQYPEAIKDLQLAICAFSSNFRNTDIYSNPINFSGSYTYFRLYEALQKKAQAFYLLYRNSTNEKYLTGALDSYMSALQLIGYIEKSYDTDDAKLFLKQNSGDVYASALEVCLELNELHPGNKYLDQAFRISEMNKASILASGLHQRKIANYPGADSSLLQTERNIRYNIARLDVQSQQASGNDELEKLAKEKAGYEIALSQLQKNLEQDNQYFRRKYDHSVHGADELQKALTRNQALFNFVKTKRGPGIFALTRKEFKYIELSGGESLQDAAADWIHLLQSTGDGRKFNGKQTGGYLYSHLVKPMLEFGSRQDEWIIIADGNLQQLPFESLPADESGKYLLESKTISYQFSTRFILTGQQVINEAYKVLSFAPFASPGTRMEQLPASKEETEGLAGKIYLNEQATKQDFLREASQYPVVHLATHAIAETENPAASYIAFYPKQDSPAEDNLFLEEIYNLALDKCQLVIISACETGKGEIVSNEGVISLGRAFAYAGCGGTLSSLWKAEDRSTAAILKAFHKYLQKGYTTAAALRQAKLDYLHSDALYKNPAFWSHLVFTGNPQAVTAEASSVVPWMMLLLVVVLLILLRETKLKKSRRNLQMS</sequence>
<dbReference type="Proteomes" id="UP000031408">
    <property type="component" value="Unassembled WGS sequence"/>
</dbReference>
<keyword evidence="5" id="KW-1185">Reference proteome</keyword>
<evidence type="ECO:0000259" key="3">
    <source>
        <dbReference type="Pfam" id="PF12770"/>
    </source>
</evidence>
<dbReference type="SUPFAM" id="SSF48452">
    <property type="entry name" value="TPR-like"/>
    <property type="match status" value="1"/>
</dbReference>
<accession>A0A0C1IZ66</accession>
<proteinExistence type="predicted"/>
<keyword evidence="1" id="KW-0802">TPR repeat</keyword>
<dbReference type="Pfam" id="PF12770">
    <property type="entry name" value="CHAT"/>
    <property type="match status" value="1"/>
</dbReference>
<organism evidence="4 5">
    <name type="scientific">Flavihumibacter solisilvae</name>
    <dbReference type="NCBI Taxonomy" id="1349421"/>
    <lineage>
        <taxon>Bacteria</taxon>
        <taxon>Pseudomonadati</taxon>
        <taxon>Bacteroidota</taxon>
        <taxon>Chitinophagia</taxon>
        <taxon>Chitinophagales</taxon>
        <taxon>Chitinophagaceae</taxon>
        <taxon>Flavihumibacter</taxon>
    </lineage>
</organism>
<dbReference type="RefSeq" id="WP_039137423.1">
    <property type="nucleotide sequence ID" value="NZ_JSVC01000004.1"/>
</dbReference>
<dbReference type="InterPro" id="IPR024983">
    <property type="entry name" value="CHAT_dom"/>
</dbReference>
<keyword evidence="2" id="KW-0472">Membrane</keyword>
<feature type="domain" description="CHAT" evidence="3">
    <location>
        <begin position="618"/>
        <end position="886"/>
    </location>
</feature>
<dbReference type="InterPro" id="IPR011990">
    <property type="entry name" value="TPR-like_helical_dom_sf"/>
</dbReference>